<comment type="subcellular location">
    <subcellularLocation>
        <location evidence="1">Secreted</location>
    </subcellularLocation>
</comment>
<evidence type="ECO:0000256" key="2">
    <source>
        <dbReference type="ARBA" id="ARBA00005558"/>
    </source>
</evidence>
<dbReference type="InterPro" id="IPR006533">
    <property type="entry name" value="T6SS_Vgr_RhsGE"/>
</dbReference>
<dbReference type="SUPFAM" id="SSF69279">
    <property type="entry name" value="Phage tail proteins"/>
    <property type="match status" value="2"/>
</dbReference>
<dbReference type="OrthoDB" id="1907165at2"/>
<organism evidence="6 7">
    <name type="scientific">Chitinimonas arctica</name>
    <dbReference type="NCBI Taxonomy" id="2594795"/>
    <lineage>
        <taxon>Bacteria</taxon>
        <taxon>Pseudomonadati</taxon>
        <taxon>Pseudomonadota</taxon>
        <taxon>Betaproteobacteria</taxon>
        <taxon>Neisseriales</taxon>
        <taxon>Chitinibacteraceae</taxon>
        <taxon>Chitinimonas</taxon>
    </lineage>
</organism>
<dbReference type="PANTHER" id="PTHR32305:SF15">
    <property type="entry name" value="PROTEIN RHSA-RELATED"/>
    <property type="match status" value="1"/>
</dbReference>
<evidence type="ECO:0000259" key="5">
    <source>
        <dbReference type="Pfam" id="PF22178"/>
    </source>
</evidence>
<dbReference type="InterPro" id="IPR037026">
    <property type="entry name" value="Vgr_OB-fold_dom_sf"/>
</dbReference>
<dbReference type="InterPro" id="IPR054030">
    <property type="entry name" value="Gp5_Vgr_C"/>
</dbReference>
<evidence type="ECO:0000256" key="1">
    <source>
        <dbReference type="ARBA" id="ARBA00004613"/>
    </source>
</evidence>
<dbReference type="Pfam" id="PF04717">
    <property type="entry name" value="Phage_base_V"/>
    <property type="match status" value="1"/>
</dbReference>
<dbReference type="NCBIfam" id="TIGR01646">
    <property type="entry name" value="vgr_GE"/>
    <property type="match status" value="1"/>
</dbReference>
<keyword evidence="3" id="KW-0964">Secreted</keyword>
<dbReference type="NCBIfam" id="TIGR03361">
    <property type="entry name" value="VI_Rhs_Vgr"/>
    <property type="match status" value="1"/>
</dbReference>
<dbReference type="AlphaFoldDB" id="A0A516SH86"/>
<dbReference type="Gene3D" id="3.55.50.10">
    <property type="entry name" value="Baseplate protein-like domains"/>
    <property type="match status" value="1"/>
</dbReference>
<evidence type="ECO:0000313" key="6">
    <source>
        <dbReference type="EMBL" id="QDQ27516.1"/>
    </source>
</evidence>
<dbReference type="Gene3D" id="2.30.110.50">
    <property type="match status" value="1"/>
</dbReference>
<dbReference type="InterPro" id="IPR010609">
    <property type="entry name" value="Gp5_C"/>
</dbReference>
<feature type="domain" description="Gp5/Type VI secretion system Vgr C-terminal trimerisation" evidence="5">
    <location>
        <begin position="468"/>
        <end position="581"/>
    </location>
</feature>
<sequence length="749" mass="83049">MFDDRNIQLTTPLGPEALIFRSLDGFEALGQLGQYRLVALSRRADLALDKVVGQAITVSTDVALGAVRHLNLFVSQISLTGREGEYYRYEATLRPWLWFLSRTVDCRVFQHQNPIDIIRTVFADHAIAKFDVRTTHSYAPVDYCVQYRESDYNFVARLCEQEGIYFWFEHAEGAHTLILADALSAHKPAPGYAKVPFEQGGGDGGMTTDREHLEHWHYSKSVQPVNFVLTDYDFEKPRADLTVRSKIDRNHGEAHHEVFDYPGEYVDPGLGEHYARIRLDEAQARQETATGQGTVRGLPVGSLFTLFDHPRADQNREYLVTSAHLSWAEASYQSGAGEWVASCQIDALPSALPFRPARSTPRPFVQGPQTAVVVGPAGEEIFCDEYGRVKVQFHWDRRGGRNQHSSCWVRSSQPWAGQNFGAMSLPRIGQEVVVSFLEGDPDQPLITGRVYNAGQMPPWDLPANKTQSGILTRSTQGGAYDHANAIRFEDKKGAEELWLHAEKDQRIEVENDESHWVGHDRKKTVDHDETVLVKHDRTETVDNDETITVHNNRKERVDHNETISIGDNRTEDVGKNETITVGDNRSLTVGKNETINIGDNESITIGSNKTLDIGSNWTITVGKAKMETVALASVENVGLAKMTNVGAAYSLNVGAFMNTVVAAWQKEQVGLSKTVTVGETFLLTAGGASSIKMDEDSITLKVGKSVITMKADGTITLNGKDINVIAKGEVQVQAKSDIAMQGKNIKQNG</sequence>
<dbReference type="EMBL" id="CP041730">
    <property type="protein sequence ID" value="QDQ27516.1"/>
    <property type="molecule type" value="Genomic_DNA"/>
</dbReference>
<dbReference type="KEGG" id="cari:FNU76_14765"/>
<name>A0A516SH86_9NEIS</name>
<proteinExistence type="inferred from homology"/>
<evidence type="ECO:0000256" key="3">
    <source>
        <dbReference type="ARBA" id="ARBA00022525"/>
    </source>
</evidence>
<evidence type="ECO:0000259" key="4">
    <source>
        <dbReference type="Pfam" id="PF04717"/>
    </source>
</evidence>
<feature type="domain" description="Gp5/Type VI secretion system Vgr protein OB-fold" evidence="4">
    <location>
        <begin position="385"/>
        <end position="451"/>
    </location>
</feature>
<accession>A0A516SH86</accession>
<dbReference type="Gene3D" id="2.40.50.230">
    <property type="entry name" value="Gp5 N-terminal domain"/>
    <property type="match status" value="1"/>
</dbReference>
<comment type="similarity">
    <text evidence="2">Belongs to the VgrG protein family.</text>
</comment>
<dbReference type="SUPFAM" id="SSF69349">
    <property type="entry name" value="Phage fibre proteins"/>
    <property type="match status" value="2"/>
</dbReference>
<dbReference type="Proteomes" id="UP000317550">
    <property type="component" value="Chromosome"/>
</dbReference>
<dbReference type="SUPFAM" id="SSF69255">
    <property type="entry name" value="gp5 N-terminal domain-like"/>
    <property type="match status" value="1"/>
</dbReference>
<dbReference type="GO" id="GO:0005576">
    <property type="term" value="C:extracellular region"/>
    <property type="evidence" value="ECO:0007669"/>
    <property type="project" value="UniProtKB-SubCell"/>
</dbReference>
<dbReference type="Pfam" id="PF22178">
    <property type="entry name" value="Gp5_trimer_C"/>
    <property type="match status" value="1"/>
</dbReference>
<keyword evidence="7" id="KW-1185">Reference proteome</keyword>
<gene>
    <name evidence="6" type="primary">tssI</name>
    <name evidence="6" type="ORF">FNU76_14765</name>
</gene>
<dbReference type="Gene3D" id="4.10.220.110">
    <property type="match status" value="1"/>
</dbReference>
<evidence type="ECO:0000313" key="7">
    <source>
        <dbReference type="Proteomes" id="UP000317550"/>
    </source>
</evidence>
<dbReference type="InterPro" id="IPR050708">
    <property type="entry name" value="T6SS_VgrG/RHS"/>
</dbReference>
<reference evidence="7" key="1">
    <citation type="submission" date="2019-07" db="EMBL/GenBank/DDBJ databases">
        <title>Chitinimonas sp. nov., isolated from Ny-Alesund, arctica soil.</title>
        <authorList>
            <person name="Xu Q."/>
            <person name="Peng F."/>
        </authorList>
    </citation>
    <scope>NUCLEOTIDE SEQUENCE [LARGE SCALE GENOMIC DNA]</scope>
    <source>
        <strain evidence="7">R3-44</strain>
    </source>
</reference>
<dbReference type="Pfam" id="PF06715">
    <property type="entry name" value="Gp5_C"/>
    <property type="match status" value="1"/>
</dbReference>
<dbReference type="InterPro" id="IPR017847">
    <property type="entry name" value="T6SS_RhsGE_Vgr_subset"/>
</dbReference>
<protein>
    <submittedName>
        <fullName evidence="6">Type VI secretion system tip protein VgrG</fullName>
    </submittedName>
</protein>
<dbReference type="PANTHER" id="PTHR32305">
    <property type="match status" value="1"/>
</dbReference>
<dbReference type="InterPro" id="IPR006531">
    <property type="entry name" value="Gp5/Vgr_OB"/>
</dbReference>
<dbReference type="Pfam" id="PF05954">
    <property type="entry name" value="Phage_GPD"/>
    <property type="match status" value="1"/>
</dbReference>
<dbReference type="RefSeq" id="WP_144278909.1">
    <property type="nucleotide sequence ID" value="NZ_CP041730.1"/>
</dbReference>